<keyword evidence="4" id="KW-0479">Metal-binding</keyword>
<dbReference type="Proteomes" id="UP001501676">
    <property type="component" value="Unassembled WGS sequence"/>
</dbReference>
<proteinExistence type="predicted"/>
<evidence type="ECO:0000256" key="7">
    <source>
        <dbReference type="ARBA" id="ARBA00023004"/>
    </source>
</evidence>
<dbReference type="SUPFAM" id="SSF52343">
    <property type="entry name" value="Ferredoxin reductase-like, C-terminal NADP-linked domain"/>
    <property type="match status" value="1"/>
</dbReference>
<dbReference type="SUPFAM" id="SSF63380">
    <property type="entry name" value="Riboflavin synthase domain-like"/>
    <property type="match status" value="1"/>
</dbReference>
<evidence type="ECO:0000259" key="10">
    <source>
        <dbReference type="PROSITE" id="PS51384"/>
    </source>
</evidence>
<evidence type="ECO:0000313" key="12">
    <source>
        <dbReference type="Proteomes" id="UP001501676"/>
    </source>
</evidence>
<evidence type="ECO:0000256" key="5">
    <source>
        <dbReference type="ARBA" id="ARBA00022827"/>
    </source>
</evidence>
<dbReference type="Pfam" id="PF00175">
    <property type="entry name" value="NAD_binding_1"/>
    <property type="match status" value="1"/>
</dbReference>
<protein>
    <submittedName>
        <fullName evidence="11">3-ketosteroid-9-alpha-hydroxylase reductase subunit</fullName>
    </submittedName>
</protein>
<evidence type="ECO:0000256" key="2">
    <source>
        <dbReference type="ARBA" id="ARBA00022630"/>
    </source>
</evidence>
<dbReference type="SUPFAM" id="SSF54292">
    <property type="entry name" value="2Fe-2S ferredoxin-like"/>
    <property type="match status" value="1"/>
</dbReference>
<gene>
    <name evidence="11" type="primary">kshB</name>
    <name evidence="11" type="ORF">GCM10020369_17520</name>
</gene>
<comment type="cofactor">
    <cofactor evidence="1">
        <name>FAD</name>
        <dbReference type="ChEBI" id="CHEBI:57692"/>
    </cofactor>
</comment>
<evidence type="ECO:0000259" key="9">
    <source>
        <dbReference type="PROSITE" id="PS51085"/>
    </source>
</evidence>
<dbReference type="InterPro" id="IPR001709">
    <property type="entry name" value="Flavoprot_Pyr_Nucl_cyt_Rdtase"/>
</dbReference>
<dbReference type="InterPro" id="IPR001041">
    <property type="entry name" value="2Fe-2S_ferredoxin-type"/>
</dbReference>
<dbReference type="PROSITE" id="PS51384">
    <property type="entry name" value="FAD_FR"/>
    <property type="match status" value="1"/>
</dbReference>
<keyword evidence="12" id="KW-1185">Reference proteome</keyword>
<dbReference type="InterPro" id="IPR006058">
    <property type="entry name" value="2Fe2S_fd_BS"/>
</dbReference>
<dbReference type="CDD" id="cd00207">
    <property type="entry name" value="fer2"/>
    <property type="match status" value="1"/>
</dbReference>
<feature type="domain" description="FAD-binding FR-type" evidence="10">
    <location>
        <begin position="1"/>
        <end position="104"/>
    </location>
</feature>
<name>A0ABP6SUD2_9ACTN</name>
<keyword evidence="3" id="KW-0001">2Fe-2S</keyword>
<comment type="caution">
    <text evidence="11">The sequence shown here is derived from an EMBL/GenBank/DDBJ whole genome shotgun (WGS) entry which is preliminary data.</text>
</comment>
<accession>A0ABP6SUD2</accession>
<dbReference type="InterPro" id="IPR036010">
    <property type="entry name" value="2Fe-2S_ferredoxin-like_sf"/>
</dbReference>
<evidence type="ECO:0000256" key="6">
    <source>
        <dbReference type="ARBA" id="ARBA00023002"/>
    </source>
</evidence>
<evidence type="ECO:0000256" key="4">
    <source>
        <dbReference type="ARBA" id="ARBA00022723"/>
    </source>
</evidence>
<keyword evidence="2" id="KW-0285">Flavoprotein</keyword>
<dbReference type="PROSITE" id="PS51085">
    <property type="entry name" value="2FE2S_FER_2"/>
    <property type="match status" value="1"/>
</dbReference>
<keyword evidence="6" id="KW-0560">Oxidoreductase</keyword>
<dbReference type="InterPro" id="IPR008333">
    <property type="entry name" value="Cbr1-like_FAD-bd_dom"/>
</dbReference>
<dbReference type="InterPro" id="IPR001433">
    <property type="entry name" value="OxRdtase_FAD/NAD-bd"/>
</dbReference>
<dbReference type="Gene3D" id="3.10.20.30">
    <property type="match status" value="1"/>
</dbReference>
<dbReference type="PANTHER" id="PTHR47354:SF8">
    <property type="entry name" value="1,2-PHENYLACETYL-COA EPOXIDASE, SUBUNIT E"/>
    <property type="match status" value="1"/>
</dbReference>
<dbReference type="PRINTS" id="PR00410">
    <property type="entry name" value="PHEHYDRXLASE"/>
</dbReference>
<dbReference type="InterPro" id="IPR039261">
    <property type="entry name" value="FNR_nucleotide-bd"/>
</dbReference>
<dbReference type="PROSITE" id="PS00197">
    <property type="entry name" value="2FE2S_FER_1"/>
    <property type="match status" value="1"/>
</dbReference>
<dbReference type="CDD" id="cd06214">
    <property type="entry name" value="PA_degradation_oxidoreductase_like"/>
    <property type="match status" value="1"/>
</dbReference>
<keyword evidence="7" id="KW-0408">Iron</keyword>
<sequence>MTAYQLRVAEVVAETDDARSFVLDVPPDLAEVFAHKPGQFLTVRVPVDPAAVARCYSLCNAPGDPLTITVKRTADGFGSVWLCSHVTAGDVLEVLPPAGRFTPRSLDGSFLLVAAGSGITPVLGIVRTVLASGNGHATLVYANRDERSVIFADALRKLVAKYPDRLTVVHWLESVSGLPTPSALGAILAPWASGAEVFLCGPTEFMAAADVALRDLDVARVHVERFQSLAEDPFVTGKVPDATAATEGEPLSVEIDGATHALAWPDGRRMLDVLVDHGLAAPSSCREGRCGACTCRLVSGEVEMVNNEVLDEQDLAEGFVLACQSLPRGGPYTVSYD</sequence>
<dbReference type="Pfam" id="PF00111">
    <property type="entry name" value="Fer2"/>
    <property type="match status" value="1"/>
</dbReference>
<dbReference type="InterPro" id="IPR017938">
    <property type="entry name" value="Riboflavin_synthase-like_b-brl"/>
</dbReference>
<dbReference type="PANTHER" id="PTHR47354">
    <property type="entry name" value="NADH OXIDOREDUCTASE HCR"/>
    <property type="match status" value="1"/>
</dbReference>
<dbReference type="InterPro" id="IPR012675">
    <property type="entry name" value="Beta-grasp_dom_sf"/>
</dbReference>
<dbReference type="RefSeq" id="WP_345727495.1">
    <property type="nucleotide sequence ID" value="NZ_BAAAYN010000011.1"/>
</dbReference>
<dbReference type="InterPro" id="IPR017927">
    <property type="entry name" value="FAD-bd_FR_type"/>
</dbReference>
<organism evidence="11 12">
    <name type="scientific">Cryptosporangium minutisporangium</name>
    <dbReference type="NCBI Taxonomy" id="113569"/>
    <lineage>
        <taxon>Bacteria</taxon>
        <taxon>Bacillati</taxon>
        <taxon>Actinomycetota</taxon>
        <taxon>Actinomycetes</taxon>
        <taxon>Cryptosporangiales</taxon>
        <taxon>Cryptosporangiaceae</taxon>
        <taxon>Cryptosporangium</taxon>
    </lineage>
</organism>
<evidence type="ECO:0000313" key="11">
    <source>
        <dbReference type="EMBL" id="GAA3385148.1"/>
    </source>
</evidence>
<evidence type="ECO:0000256" key="8">
    <source>
        <dbReference type="ARBA" id="ARBA00023014"/>
    </source>
</evidence>
<dbReference type="Pfam" id="PF00970">
    <property type="entry name" value="FAD_binding_6"/>
    <property type="match status" value="1"/>
</dbReference>
<reference evidence="12" key="1">
    <citation type="journal article" date="2019" name="Int. J. Syst. Evol. Microbiol.">
        <title>The Global Catalogue of Microorganisms (GCM) 10K type strain sequencing project: providing services to taxonomists for standard genome sequencing and annotation.</title>
        <authorList>
            <consortium name="The Broad Institute Genomics Platform"/>
            <consortium name="The Broad Institute Genome Sequencing Center for Infectious Disease"/>
            <person name="Wu L."/>
            <person name="Ma J."/>
        </authorList>
    </citation>
    <scope>NUCLEOTIDE SEQUENCE [LARGE SCALE GENOMIC DNA]</scope>
    <source>
        <strain evidence="12">JCM 9458</strain>
    </source>
</reference>
<evidence type="ECO:0000256" key="1">
    <source>
        <dbReference type="ARBA" id="ARBA00001974"/>
    </source>
</evidence>
<dbReference type="Gene3D" id="2.40.30.10">
    <property type="entry name" value="Translation factors"/>
    <property type="match status" value="1"/>
</dbReference>
<evidence type="ECO:0000256" key="3">
    <source>
        <dbReference type="ARBA" id="ARBA00022714"/>
    </source>
</evidence>
<dbReference type="PRINTS" id="PR00371">
    <property type="entry name" value="FPNCR"/>
</dbReference>
<dbReference type="Gene3D" id="3.40.50.80">
    <property type="entry name" value="Nucleotide-binding domain of ferredoxin-NADP reductase (FNR) module"/>
    <property type="match status" value="1"/>
</dbReference>
<feature type="domain" description="2Fe-2S ferredoxin-type" evidence="9">
    <location>
        <begin position="249"/>
        <end position="337"/>
    </location>
</feature>
<keyword evidence="8" id="KW-0411">Iron-sulfur</keyword>
<keyword evidence="5" id="KW-0274">FAD</keyword>
<dbReference type="EMBL" id="BAAAYN010000011">
    <property type="protein sequence ID" value="GAA3385148.1"/>
    <property type="molecule type" value="Genomic_DNA"/>
</dbReference>
<dbReference type="InterPro" id="IPR050415">
    <property type="entry name" value="MRET"/>
</dbReference>